<dbReference type="OrthoDB" id="1077582at2759"/>
<feature type="transmembrane region" description="Helical" evidence="6">
    <location>
        <begin position="38"/>
        <end position="59"/>
    </location>
</feature>
<evidence type="ECO:0000256" key="5">
    <source>
        <dbReference type="SAM" id="MobiDB-lite"/>
    </source>
</evidence>
<organism evidence="8 9">
    <name type="scientific">Clonostachys rhizophaga</name>
    <dbReference type="NCBI Taxonomy" id="160324"/>
    <lineage>
        <taxon>Eukaryota</taxon>
        <taxon>Fungi</taxon>
        <taxon>Dikarya</taxon>
        <taxon>Ascomycota</taxon>
        <taxon>Pezizomycotina</taxon>
        <taxon>Sordariomycetes</taxon>
        <taxon>Hypocreomycetidae</taxon>
        <taxon>Hypocreales</taxon>
        <taxon>Bionectriaceae</taxon>
        <taxon>Clonostachys</taxon>
    </lineage>
</organism>
<feature type="transmembrane region" description="Helical" evidence="6">
    <location>
        <begin position="273"/>
        <end position="298"/>
    </location>
</feature>
<evidence type="ECO:0000256" key="4">
    <source>
        <dbReference type="ARBA" id="ARBA00023136"/>
    </source>
</evidence>
<feature type="transmembrane region" description="Helical" evidence="6">
    <location>
        <begin position="12"/>
        <end position="31"/>
    </location>
</feature>
<evidence type="ECO:0000313" key="8">
    <source>
        <dbReference type="EMBL" id="CAH0024887.1"/>
    </source>
</evidence>
<dbReference type="GO" id="GO:0016020">
    <property type="term" value="C:membrane"/>
    <property type="evidence" value="ECO:0007669"/>
    <property type="project" value="UniProtKB-SubCell"/>
</dbReference>
<evidence type="ECO:0000256" key="1">
    <source>
        <dbReference type="ARBA" id="ARBA00004141"/>
    </source>
</evidence>
<proteinExistence type="predicted"/>
<reference evidence="8" key="1">
    <citation type="submission" date="2021-10" db="EMBL/GenBank/DDBJ databases">
        <authorList>
            <person name="Piombo E."/>
        </authorList>
    </citation>
    <scope>NUCLEOTIDE SEQUENCE</scope>
</reference>
<name>A0A9N9VEV2_9HYPO</name>
<dbReference type="AlphaFoldDB" id="A0A9N9VEV2"/>
<protein>
    <recommendedName>
        <fullName evidence="7">Wax synthase domain-containing protein</fullName>
    </recommendedName>
</protein>
<feature type="transmembrane region" description="Helical" evidence="6">
    <location>
        <begin position="310"/>
        <end position="331"/>
    </location>
</feature>
<gene>
    <name evidence="8" type="ORF">CRHIZ90672A_00005031</name>
</gene>
<dbReference type="Pfam" id="PF13813">
    <property type="entry name" value="MBOAT_2"/>
    <property type="match status" value="1"/>
</dbReference>
<keyword evidence="4 6" id="KW-0472">Membrane</keyword>
<evidence type="ECO:0000256" key="2">
    <source>
        <dbReference type="ARBA" id="ARBA00022692"/>
    </source>
</evidence>
<evidence type="ECO:0000313" key="9">
    <source>
        <dbReference type="Proteomes" id="UP000696573"/>
    </source>
</evidence>
<keyword evidence="2 6" id="KW-0812">Transmembrane</keyword>
<evidence type="ECO:0000259" key="7">
    <source>
        <dbReference type="Pfam" id="PF13813"/>
    </source>
</evidence>
<feature type="compositionally biased region" description="Basic and acidic residues" evidence="5">
    <location>
        <begin position="413"/>
        <end position="422"/>
    </location>
</feature>
<feature type="region of interest" description="Disordered" evidence="5">
    <location>
        <begin position="389"/>
        <end position="422"/>
    </location>
</feature>
<feature type="compositionally biased region" description="Polar residues" evidence="5">
    <location>
        <begin position="395"/>
        <end position="412"/>
    </location>
</feature>
<keyword evidence="9" id="KW-1185">Reference proteome</keyword>
<dbReference type="PANTHER" id="PTHR33048">
    <property type="entry name" value="PTH11-LIKE INTEGRAL MEMBRANE PROTEIN (AFU_ORTHOLOGUE AFUA_5G11245)"/>
    <property type="match status" value="1"/>
</dbReference>
<sequence length="422" mass="46695">MAMQTLDTVNPLVLLAGGETLLVTSFSMIILKTKARATILRTLGIAALGFLTYFLEQYISQLCLRGGRPHWAVTAGSLLWVQFLSASELAIVSRVDVSQLPNHNTRGDILSAVGLLWNMRRIGTRWQVKNVPLATGYESRTAFLLRRIAVTLGTYLFVDALVSMPPPDPALVEASKTTFLLHTLSLEDAIFRVAMTISYWISTGILNLFMTNVGAIVSVLLHLSRPEDCPPLYGSFSEAYTVRRFWGISWHQMFRSFLTGHADLIVDALPISLFTYVSGGIFAQTDLTFVLFPIITIWKLNMALRRKIGLCFLMAGSLFGMVSCIMRILTFRTATFSQSAEGVLWNSIEQSLVVILGSMPLLPAIQKLQIGFLSNISSSLFSLLPSKDRSAKQGYPNSSGSKSMGFKANSQEEMIRLDSREV</sequence>
<comment type="subcellular location">
    <subcellularLocation>
        <location evidence="1">Membrane</location>
        <topology evidence="1">Multi-pass membrane protein</topology>
    </subcellularLocation>
</comment>
<keyword evidence="3 6" id="KW-1133">Transmembrane helix</keyword>
<dbReference type="PANTHER" id="PTHR33048:SF47">
    <property type="entry name" value="INTEGRAL MEMBRANE PROTEIN-RELATED"/>
    <property type="match status" value="1"/>
</dbReference>
<accession>A0A9N9VEV2</accession>
<dbReference type="EMBL" id="CABFNQ020000702">
    <property type="protein sequence ID" value="CAH0024887.1"/>
    <property type="molecule type" value="Genomic_DNA"/>
</dbReference>
<feature type="domain" description="Wax synthase" evidence="7">
    <location>
        <begin position="229"/>
        <end position="272"/>
    </location>
</feature>
<evidence type="ECO:0000256" key="3">
    <source>
        <dbReference type="ARBA" id="ARBA00022989"/>
    </source>
</evidence>
<dbReference type="InterPro" id="IPR052337">
    <property type="entry name" value="SAT4-like"/>
</dbReference>
<dbReference type="InterPro" id="IPR032805">
    <property type="entry name" value="Wax_synthase_dom"/>
</dbReference>
<evidence type="ECO:0000256" key="6">
    <source>
        <dbReference type="SAM" id="Phobius"/>
    </source>
</evidence>
<comment type="caution">
    <text evidence="8">The sequence shown here is derived from an EMBL/GenBank/DDBJ whole genome shotgun (WGS) entry which is preliminary data.</text>
</comment>
<feature type="transmembrane region" description="Helical" evidence="6">
    <location>
        <begin position="199"/>
        <end position="223"/>
    </location>
</feature>
<dbReference type="Proteomes" id="UP000696573">
    <property type="component" value="Unassembled WGS sequence"/>
</dbReference>